<keyword evidence="7 9" id="KW-0496">Mitochondrion</keyword>
<keyword evidence="5 9" id="KW-0999">Mitochondrion inner membrane</keyword>
<evidence type="ECO:0000256" key="6">
    <source>
        <dbReference type="ARBA" id="ARBA00022989"/>
    </source>
</evidence>
<dbReference type="Pfam" id="PF12597">
    <property type="entry name" value="Cox20"/>
    <property type="match status" value="1"/>
</dbReference>
<protein>
    <recommendedName>
        <fullName evidence="3 9">Cytochrome c oxidase assembly protein COX20, mitochondrial</fullName>
    </recommendedName>
</protein>
<evidence type="ECO:0000256" key="11">
    <source>
        <dbReference type="SAM" id="Phobius"/>
    </source>
</evidence>
<dbReference type="AlphaFoldDB" id="A0A448YHN6"/>
<feature type="transmembrane region" description="Helical" evidence="11">
    <location>
        <begin position="102"/>
        <end position="120"/>
    </location>
</feature>
<feature type="compositionally biased region" description="Basic and acidic residues" evidence="10">
    <location>
        <begin position="40"/>
        <end position="49"/>
    </location>
</feature>
<dbReference type="OrthoDB" id="14603at2759"/>
<sequence>MGWWTSDNNEETRVTHRRSTESSNTAGSGEKKQPVFLEDVPPKFGDDQLLRAEEAKRKRDARMPEKSEHYSTSGEVKRYMSTLTMDDFRFSNLIQIPCFRDAGLAGFSCMFVFSTVMFFYHRNIRKSINWGYGGLLLGSVFGWEHCNRVRKNSERVVQLAQERYQEKLHKRRSDSPPQEEKKSS</sequence>
<feature type="region of interest" description="Disordered" evidence="10">
    <location>
        <begin position="164"/>
        <end position="184"/>
    </location>
</feature>
<feature type="region of interest" description="Disordered" evidence="10">
    <location>
        <begin position="1"/>
        <end position="49"/>
    </location>
</feature>
<evidence type="ECO:0000256" key="1">
    <source>
        <dbReference type="ARBA" id="ARBA00004273"/>
    </source>
</evidence>
<evidence type="ECO:0000256" key="9">
    <source>
        <dbReference type="PIRNR" id="PIRNR007871"/>
    </source>
</evidence>
<evidence type="ECO:0000256" key="8">
    <source>
        <dbReference type="ARBA" id="ARBA00023136"/>
    </source>
</evidence>
<dbReference type="PANTHER" id="PTHR31586">
    <property type="entry name" value="CYTOCHROME C OXIDASE PROTEIN 20"/>
    <property type="match status" value="1"/>
</dbReference>
<accession>A0A448YHN6</accession>
<dbReference type="PANTHER" id="PTHR31586:SF1">
    <property type="entry name" value="CYTOCHROME C OXIDASE ASSEMBLY PROTEIN COX20, MITOCHONDRIAL"/>
    <property type="match status" value="1"/>
</dbReference>
<dbReference type="InParanoid" id="A0A448YHN6"/>
<dbReference type="PIRSF" id="PIRSF007871">
    <property type="entry name" value="Cox20"/>
    <property type="match status" value="1"/>
</dbReference>
<dbReference type="GO" id="GO:0033617">
    <property type="term" value="P:mitochondrial respiratory chain complex IV assembly"/>
    <property type="evidence" value="ECO:0007669"/>
    <property type="project" value="InterPro"/>
</dbReference>
<evidence type="ECO:0000256" key="4">
    <source>
        <dbReference type="ARBA" id="ARBA00022692"/>
    </source>
</evidence>
<comment type="subcellular location">
    <subcellularLocation>
        <location evidence="1 9">Mitochondrion inner membrane</location>
    </subcellularLocation>
</comment>
<dbReference type="FunCoup" id="A0A448YHN6">
    <property type="interactions" value="252"/>
</dbReference>
<dbReference type="InterPro" id="IPR022533">
    <property type="entry name" value="Cox20"/>
</dbReference>
<keyword evidence="8 9" id="KW-0472">Membrane</keyword>
<evidence type="ECO:0000256" key="2">
    <source>
        <dbReference type="ARBA" id="ARBA00009575"/>
    </source>
</evidence>
<dbReference type="EMBL" id="CAACVR010000004">
    <property type="protein sequence ID" value="VEU20430.1"/>
    <property type="molecule type" value="Genomic_DNA"/>
</dbReference>
<keyword evidence="4 11" id="KW-0812">Transmembrane</keyword>
<comment type="function">
    <text evidence="9">Involved in the assembly of the cytochrome c oxidase complex.</text>
</comment>
<dbReference type="Proteomes" id="UP000290900">
    <property type="component" value="Unassembled WGS sequence"/>
</dbReference>
<reference evidence="12 13" key="1">
    <citation type="submission" date="2018-12" db="EMBL/GenBank/DDBJ databases">
        <authorList>
            <person name="Tiukova I."/>
            <person name="Dainat J."/>
        </authorList>
    </citation>
    <scope>NUCLEOTIDE SEQUENCE [LARGE SCALE GENOMIC DNA]</scope>
</reference>
<name>A0A448YHN6_BRENA</name>
<keyword evidence="13" id="KW-1185">Reference proteome</keyword>
<proteinExistence type="inferred from homology"/>
<evidence type="ECO:0000256" key="7">
    <source>
        <dbReference type="ARBA" id="ARBA00023128"/>
    </source>
</evidence>
<dbReference type="GO" id="GO:0005743">
    <property type="term" value="C:mitochondrial inner membrane"/>
    <property type="evidence" value="ECO:0007669"/>
    <property type="project" value="UniProtKB-SubCell"/>
</dbReference>
<evidence type="ECO:0000256" key="10">
    <source>
        <dbReference type="SAM" id="MobiDB-lite"/>
    </source>
</evidence>
<evidence type="ECO:0000256" key="3">
    <source>
        <dbReference type="ARBA" id="ARBA00017689"/>
    </source>
</evidence>
<keyword evidence="6 11" id="KW-1133">Transmembrane helix</keyword>
<comment type="similarity">
    <text evidence="2 9">Belongs to the COX20 family.</text>
</comment>
<evidence type="ECO:0000313" key="13">
    <source>
        <dbReference type="Proteomes" id="UP000290900"/>
    </source>
</evidence>
<dbReference type="STRING" id="13370.A0A448YHN6"/>
<gene>
    <name evidence="12" type="ORF">BRENAR_LOCUS1165</name>
</gene>
<evidence type="ECO:0000313" key="12">
    <source>
        <dbReference type="EMBL" id="VEU20430.1"/>
    </source>
</evidence>
<organism evidence="12 13">
    <name type="scientific">Brettanomyces naardenensis</name>
    <name type="common">Yeast</name>
    <dbReference type="NCBI Taxonomy" id="13370"/>
    <lineage>
        <taxon>Eukaryota</taxon>
        <taxon>Fungi</taxon>
        <taxon>Dikarya</taxon>
        <taxon>Ascomycota</taxon>
        <taxon>Saccharomycotina</taxon>
        <taxon>Pichiomycetes</taxon>
        <taxon>Pichiales</taxon>
        <taxon>Pichiaceae</taxon>
        <taxon>Brettanomyces</taxon>
    </lineage>
</organism>
<evidence type="ECO:0000256" key="5">
    <source>
        <dbReference type="ARBA" id="ARBA00022792"/>
    </source>
</evidence>
<feature type="compositionally biased region" description="Basic and acidic residues" evidence="10">
    <location>
        <begin position="10"/>
        <end position="20"/>
    </location>
</feature>